<sequence>MNKNDCVIFFGGLILLQYIVKILKSVLKEKRPIESNTYGMPSTKSATLSYISTFFIIHYKLNNKDILKLIIITAIGILYKLCYKEHTINQILCGIIIGILYAHIINIYI</sequence>
<feature type="transmembrane region" description="Helical" evidence="1">
    <location>
        <begin position="6"/>
        <end position="23"/>
    </location>
</feature>
<reference evidence="3" key="1">
    <citation type="journal article" date="2020" name="Nature">
        <title>Giant virus diversity and host interactions through global metagenomics.</title>
        <authorList>
            <person name="Schulz F."/>
            <person name="Roux S."/>
            <person name="Paez-Espino D."/>
            <person name="Jungbluth S."/>
            <person name="Walsh D.A."/>
            <person name="Denef V.J."/>
            <person name="McMahon K.D."/>
            <person name="Konstantinidis K.T."/>
            <person name="Eloe-Fadrosh E.A."/>
            <person name="Kyrpides N.C."/>
            <person name="Woyke T."/>
        </authorList>
    </citation>
    <scope>NUCLEOTIDE SEQUENCE</scope>
    <source>
        <strain evidence="3">GVMAG-M-3300023110-24</strain>
    </source>
</reference>
<feature type="transmembrane region" description="Helical" evidence="1">
    <location>
        <begin position="66"/>
        <end position="82"/>
    </location>
</feature>
<dbReference type="InterPro" id="IPR000326">
    <property type="entry name" value="PAP2/HPO"/>
</dbReference>
<keyword evidence="1" id="KW-0812">Transmembrane</keyword>
<dbReference type="AlphaFoldDB" id="A0A6C0CYE2"/>
<evidence type="ECO:0000259" key="2">
    <source>
        <dbReference type="Pfam" id="PF01569"/>
    </source>
</evidence>
<evidence type="ECO:0000313" key="3">
    <source>
        <dbReference type="EMBL" id="QHT09182.1"/>
    </source>
</evidence>
<organism evidence="3">
    <name type="scientific">viral metagenome</name>
    <dbReference type="NCBI Taxonomy" id="1070528"/>
    <lineage>
        <taxon>unclassified sequences</taxon>
        <taxon>metagenomes</taxon>
        <taxon>organismal metagenomes</taxon>
    </lineage>
</organism>
<protein>
    <recommendedName>
        <fullName evidence="2">Phosphatidic acid phosphatase type 2/haloperoxidase domain-containing protein</fullName>
    </recommendedName>
</protein>
<dbReference type="Pfam" id="PF01569">
    <property type="entry name" value="PAP2"/>
    <property type="match status" value="1"/>
</dbReference>
<keyword evidence="1" id="KW-0472">Membrane</keyword>
<dbReference type="EMBL" id="MN739508">
    <property type="protein sequence ID" value="QHT09182.1"/>
    <property type="molecule type" value="Genomic_DNA"/>
</dbReference>
<name>A0A6C0CYE2_9ZZZZ</name>
<accession>A0A6C0CYE2</accession>
<evidence type="ECO:0000256" key="1">
    <source>
        <dbReference type="SAM" id="Phobius"/>
    </source>
</evidence>
<feature type="domain" description="Phosphatidic acid phosphatase type 2/haloperoxidase" evidence="2">
    <location>
        <begin position="29"/>
        <end position="105"/>
    </location>
</feature>
<feature type="transmembrane region" description="Helical" evidence="1">
    <location>
        <begin position="88"/>
        <end position="108"/>
    </location>
</feature>
<keyword evidence="1" id="KW-1133">Transmembrane helix</keyword>
<proteinExistence type="predicted"/>